<dbReference type="Proteomes" id="UP000018201">
    <property type="component" value="Unassembled WGS sequence"/>
</dbReference>
<dbReference type="SUPFAM" id="SSF54001">
    <property type="entry name" value="Cysteine proteinases"/>
    <property type="match status" value="1"/>
</dbReference>
<dbReference type="OrthoDB" id="349201at2759"/>
<evidence type="ECO:0000313" key="3">
    <source>
        <dbReference type="Proteomes" id="UP000018201"/>
    </source>
</evidence>
<dbReference type="EMBL" id="HG694671">
    <property type="protein sequence ID" value="CDI86034.1"/>
    <property type="molecule type" value="Genomic_DNA"/>
</dbReference>
<evidence type="ECO:0000313" key="2">
    <source>
        <dbReference type="EMBL" id="CDI86034.1"/>
    </source>
</evidence>
<feature type="region of interest" description="Disordered" evidence="1">
    <location>
        <begin position="1"/>
        <end position="26"/>
    </location>
</feature>
<accession>U6H5T2</accession>
<protein>
    <submittedName>
        <fullName evidence="2">Uncharacterized protein</fullName>
    </submittedName>
</protein>
<dbReference type="InterPro" id="IPR038765">
    <property type="entry name" value="Papain-like_cys_pep_sf"/>
</dbReference>
<proteinExistence type="predicted"/>
<feature type="compositionally biased region" description="Acidic residues" evidence="1">
    <location>
        <begin position="1"/>
        <end position="11"/>
    </location>
</feature>
<dbReference type="AlphaFoldDB" id="U6H5T2"/>
<dbReference type="VEuPathDB" id="ToxoDB:EPH_0067070"/>
<reference evidence="2" key="2">
    <citation type="submission" date="2013-10" db="EMBL/GenBank/DDBJ databases">
        <authorList>
            <person name="Aslett M."/>
        </authorList>
    </citation>
    <scope>NUCLEOTIDE SEQUENCE [LARGE SCALE GENOMIC DNA]</scope>
    <source>
        <strain evidence="2">Houghton</strain>
    </source>
</reference>
<dbReference type="Gene3D" id="3.40.395.10">
    <property type="entry name" value="Adenoviral Proteinase, Chain A"/>
    <property type="match status" value="1"/>
</dbReference>
<organism evidence="2 3">
    <name type="scientific">Eimeria praecox</name>
    <dbReference type="NCBI Taxonomy" id="51316"/>
    <lineage>
        <taxon>Eukaryota</taxon>
        <taxon>Sar</taxon>
        <taxon>Alveolata</taxon>
        <taxon>Apicomplexa</taxon>
        <taxon>Conoidasida</taxon>
        <taxon>Coccidia</taxon>
        <taxon>Eucoccidiorida</taxon>
        <taxon>Eimeriorina</taxon>
        <taxon>Eimeriidae</taxon>
        <taxon>Eimeria</taxon>
    </lineage>
</organism>
<evidence type="ECO:0000256" key="1">
    <source>
        <dbReference type="SAM" id="MobiDB-lite"/>
    </source>
</evidence>
<name>U6H5T2_9EIME</name>
<sequence length="93" mass="10264">MRGAPEEEGGAPEETTNKQGAPGGAPLVKARYGIRLSRRSLRNVGGGGLFDDEAINLYFALLQERNNRALCCGERQKKIFYFDSLRCDEDAVK</sequence>
<reference evidence="2" key="1">
    <citation type="submission" date="2013-10" db="EMBL/GenBank/DDBJ databases">
        <title>Genomic analysis of the causative agents of coccidiosis in chickens.</title>
        <authorList>
            <person name="Reid A.J."/>
            <person name="Blake D."/>
            <person name="Billington K."/>
            <person name="Browne H."/>
            <person name="Dunn M."/>
            <person name="Hung S."/>
            <person name="Kawahara F."/>
            <person name="Miranda-Saavedra D."/>
            <person name="Mourier T."/>
            <person name="Nagra H."/>
            <person name="Otto T.D."/>
            <person name="Rawlings N."/>
            <person name="Sanchez A."/>
            <person name="Sanders M."/>
            <person name="Subramaniam C."/>
            <person name="Tay Y."/>
            <person name="Dear P."/>
            <person name="Doerig C."/>
            <person name="Gruber A."/>
            <person name="Parkinson J."/>
            <person name="Shirley M."/>
            <person name="Wan K.L."/>
            <person name="Berriman M."/>
            <person name="Tomley F."/>
            <person name="Pain A."/>
        </authorList>
    </citation>
    <scope>NUCLEOTIDE SEQUENCE [LARGE SCALE GENOMIC DNA]</scope>
    <source>
        <strain evidence="2">Houghton</strain>
    </source>
</reference>
<keyword evidence="3" id="KW-1185">Reference proteome</keyword>
<gene>
    <name evidence="2" type="ORF">EPH_0067070</name>
</gene>